<feature type="transmembrane region" description="Helical" evidence="13">
    <location>
        <begin position="182"/>
        <end position="205"/>
    </location>
</feature>
<dbReference type="PANTHER" id="PTHR30474:SF1">
    <property type="entry name" value="PEPTIDOGLYCAN GLYCOSYLTRANSFERASE MRDB"/>
    <property type="match status" value="1"/>
</dbReference>
<keyword evidence="4" id="KW-0808">Transferase</keyword>
<evidence type="ECO:0000313" key="14">
    <source>
        <dbReference type="EMBL" id="RZT97258.1"/>
    </source>
</evidence>
<dbReference type="GO" id="GO:0071555">
    <property type="term" value="P:cell wall organization"/>
    <property type="evidence" value="ECO:0007669"/>
    <property type="project" value="UniProtKB-KW"/>
</dbReference>
<protein>
    <recommendedName>
        <fullName evidence="12">Cell wall polymerase</fullName>
    </recommendedName>
    <alternativeName>
        <fullName evidence="11">Peptidoglycan polymerase</fullName>
    </alternativeName>
</protein>
<keyword evidence="6" id="KW-0133">Cell shape</keyword>
<dbReference type="GO" id="GO:0016757">
    <property type="term" value="F:glycosyltransferase activity"/>
    <property type="evidence" value="ECO:0007669"/>
    <property type="project" value="UniProtKB-KW"/>
</dbReference>
<evidence type="ECO:0000256" key="6">
    <source>
        <dbReference type="ARBA" id="ARBA00022960"/>
    </source>
</evidence>
<dbReference type="GO" id="GO:0009252">
    <property type="term" value="P:peptidoglycan biosynthetic process"/>
    <property type="evidence" value="ECO:0007669"/>
    <property type="project" value="UniProtKB-KW"/>
</dbReference>
<feature type="transmembrane region" description="Helical" evidence="13">
    <location>
        <begin position="271"/>
        <end position="292"/>
    </location>
</feature>
<keyword evidence="3" id="KW-0328">Glycosyltransferase</keyword>
<dbReference type="PANTHER" id="PTHR30474">
    <property type="entry name" value="CELL CYCLE PROTEIN"/>
    <property type="match status" value="1"/>
</dbReference>
<dbReference type="NCBIfam" id="TIGR02210">
    <property type="entry name" value="rodA_shape"/>
    <property type="match status" value="1"/>
</dbReference>
<feature type="transmembrane region" description="Helical" evidence="13">
    <location>
        <begin position="39"/>
        <end position="56"/>
    </location>
</feature>
<dbReference type="GO" id="GO:0051301">
    <property type="term" value="P:cell division"/>
    <property type="evidence" value="ECO:0007669"/>
    <property type="project" value="InterPro"/>
</dbReference>
<feature type="transmembrane region" description="Helical" evidence="13">
    <location>
        <begin position="154"/>
        <end position="176"/>
    </location>
</feature>
<feature type="transmembrane region" description="Helical" evidence="13">
    <location>
        <begin position="240"/>
        <end position="264"/>
    </location>
</feature>
<dbReference type="GO" id="GO:0005886">
    <property type="term" value="C:plasma membrane"/>
    <property type="evidence" value="ECO:0007669"/>
    <property type="project" value="TreeGrafter"/>
</dbReference>
<comment type="subcellular location">
    <subcellularLocation>
        <location evidence="1">Membrane</location>
        <topology evidence="1">Multi-pass membrane protein</topology>
    </subcellularLocation>
</comment>
<evidence type="ECO:0000256" key="11">
    <source>
        <dbReference type="ARBA" id="ARBA00032370"/>
    </source>
</evidence>
<feature type="transmembrane region" description="Helical" evidence="13">
    <location>
        <begin position="128"/>
        <end position="147"/>
    </location>
</feature>
<dbReference type="InterPro" id="IPR001182">
    <property type="entry name" value="FtsW/RodA"/>
</dbReference>
<evidence type="ECO:0000256" key="10">
    <source>
        <dbReference type="ARBA" id="ARBA00023316"/>
    </source>
</evidence>
<feature type="transmembrane region" description="Helical" evidence="13">
    <location>
        <begin position="365"/>
        <end position="386"/>
    </location>
</feature>
<feature type="transmembrane region" description="Helical" evidence="13">
    <location>
        <begin position="217"/>
        <end position="234"/>
    </location>
</feature>
<dbReference type="GO" id="GO:0032153">
    <property type="term" value="C:cell division site"/>
    <property type="evidence" value="ECO:0007669"/>
    <property type="project" value="TreeGrafter"/>
</dbReference>
<keyword evidence="7" id="KW-0573">Peptidoglycan synthesis</keyword>
<evidence type="ECO:0000256" key="4">
    <source>
        <dbReference type="ARBA" id="ARBA00022679"/>
    </source>
</evidence>
<keyword evidence="9 13" id="KW-0472">Membrane</keyword>
<evidence type="ECO:0000256" key="7">
    <source>
        <dbReference type="ARBA" id="ARBA00022984"/>
    </source>
</evidence>
<dbReference type="NCBIfam" id="NF037961">
    <property type="entry name" value="RodA_shape"/>
    <property type="match status" value="2"/>
</dbReference>
<evidence type="ECO:0000256" key="5">
    <source>
        <dbReference type="ARBA" id="ARBA00022692"/>
    </source>
</evidence>
<comment type="caution">
    <text evidence="14">The sequence shown here is derived from an EMBL/GenBank/DDBJ whole genome shotgun (WGS) entry which is preliminary data.</text>
</comment>
<feature type="transmembrane region" description="Helical" evidence="13">
    <location>
        <begin position="63"/>
        <end position="84"/>
    </location>
</feature>
<dbReference type="InterPro" id="IPR011923">
    <property type="entry name" value="RodA/MrdB"/>
</dbReference>
<keyword evidence="2" id="KW-1003">Cell membrane</keyword>
<evidence type="ECO:0000256" key="3">
    <source>
        <dbReference type="ARBA" id="ARBA00022676"/>
    </source>
</evidence>
<feature type="transmembrane region" description="Helical" evidence="13">
    <location>
        <begin position="398"/>
        <end position="425"/>
    </location>
</feature>
<evidence type="ECO:0000256" key="2">
    <source>
        <dbReference type="ARBA" id="ARBA00022475"/>
    </source>
</evidence>
<sequence length="461" mass="51244">MTIMLYAILVFLGWINIYAAVYNEDHQSIFDATQRYGKQLMWIGAAIFIAIIVLTIESKFYSAFAYPTLIVMVLLLLAVLTFGVKVNGARSWFQLGSIRFQPAEFAKFATNLAIARYLSQYNFKIHHFKSLAITGLILFTPAVLILMQNDTGSALVYSVFILVLYREGLSGFVLFLALLAAIFFVFTLIYSSFSVSILILLIAAISLKTIGIQTKQIAIAIAMLAGSFGTLWLINKGTDLQLGNFLLVVISVLINTVPFLIYTYRQKIKKAALVLLLVIGSLLYTFSVSYIFDSVLESHQQQRINELLGIKSDPYGTGYNVNQSKIAIGSGGFSGKGFLNGTQTKFNFVPEQSTDFIFCTVGEEWGFLGSALVLILHLSLILRLVYLSERQRSSFSRIYGYGVAAILFFHIAVNVGMTIGLAPVIGIPLPFFSYGGSSLWSFTILLFIFLRLDANRLELLR</sequence>
<dbReference type="GO" id="GO:0015648">
    <property type="term" value="F:lipid-linked peptidoglycan transporter activity"/>
    <property type="evidence" value="ECO:0007669"/>
    <property type="project" value="TreeGrafter"/>
</dbReference>
<evidence type="ECO:0000313" key="15">
    <source>
        <dbReference type="Proteomes" id="UP000293562"/>
    </source>
</evidence>
<dbReference type="Pfam" id="PF01098">
    <property type="entry name" value="FTSW_RODA_SPOVE"/>
    <property type="match status" value="2"/>
</dbReference>
<dbReference type="Proteomes" id="UP000293562">
    <property type="component" value="Unassembled WGS sequence"/>
</dbReference>
<dbReference type="EMBL" id="SHKN01000001">
    <property type="protein sequence ID" value="RZT97258.1"/>
    <property type="molecule type" value="Genomic_DNA"/>
</dbReference>
<evidence type="ECO:0000256" key="12">
    <source>
        <dbReference type="ARBA" id="ARBA00033270"/>
    </source>
</evidence>
<dbReference type="GO" id="GO:0008360">
    <property type="term" value="P:regulation of cell shape"/>
    <property type="evidence" value="ECO:0007669"/>
    <property type="project" value="UniProtKB-KW"/>
</dbReference>
<evidence type="ECO:0000256" key="1">
    <source>
        <dbReference type="ARBA" id="ARBA00004141"/>
    </source>
</evidence>
<dbReference type="InterPro" id="IPR018365">
    <property type="entry name" value="Cell_cycle_FtsW-rel_CS"/>
</dbReference>
<keyword evidence="8 13" id="KW-1133">Transmembrane helix</keyword>
<organism evidence="14 15">
    <name type="scientific">Ancylomarina subtilis</name>
    <dbReference type="NCBI Taxonomy" id="1639035"/>
    <lineage>
        <taxon>Bacteria</taxon>
        <taxon>Pseudomonadati</taxon>
        <taxon>Bacteroidota</taxon>
        <taxon>Bacteroidia</taxon>
        <taxon>Marinilabiliales</taxon>
        <taxon>Marinifilaceae</taxon>
        <taxon>Ancylomarina</taxon>
    </lineage>
</organism>
<keyword evidence="15" id="KW-1185">Reference proteome</keyword>
<name>A0A4Q7VMD3_9BACT</name>
<dbReference type="PROSITE" id="PS00428">
    <property type="entry name" value="FTSW_RODA_SPOVE"/>
    <property type="match status" value="1"/>
</dbReference>
<feature type="transmembrane region" description="Helical" evidence="13">
    <location>
        <begin position="431"/>
        <end position="452"/>
    </location>
</feature>
<proteinExistence type="predicted"/>
<keyword evidence="5 13" id="KW-0812">Transmembrane</keyword>
<gene>
    <name evidence="14" type="ORF">EV201_1918</name>
</gene>
<reference evidence="14 15" key="1">
    <citation type="submission" date="2019-02" db="EMBL/GenBank/DDBJ databases">
        <title>Genomic Encyclopedia of Type Strains, Phase IV (KMG-IV): sequencing the most valuable type-strain genomes for metagenomic binning, comparative biology and taxonomic classification.</title>
        <authorList>
            <person name="Goeker M."/>
        </authorList>
    </citation>
    <scope>NUCLEOTIDE SEQUENCE [LARGE SCALE GENOMIC DNA]</scope>
    <source>
        <strain evidence="14 15">DSM 28825</strain>
    </source>
</reference>
<dbReference type="AlphaFoldDB" id="A0A4Q7VMD3"/>
<evidence type="ECO:0000256" key="9">
    <source>
        <dbReference type="ARBA" id="ARBA00023136"/>
    </source>
</evidence>
<keyword evidence="10" id="KW-0961">Cell wall biogenesis/degradation</keyword>
<accession>A0A4Q7VMD3</accession>
<evidence type="ECO:0000256" key="8">
    <source>
        <dbReference type="ARBA" id="ARBA00022989"/>
    </source>
</evidence>
<evidence type="ECO:0000256" key="13">
    <source>
        <dbReference type="SAM" id="Phobius"/>
    </source>
</evidence>